<feature type="domain" description="Homeobox" evidence="6">
    <location>
        <begin position="304"/>
        <end position="364"/>
    </location>
</feature>
<proteinExistence type="predicted"/>
<keyword evidence="8" id="KW-1185">Reference proteome</keyword>
<comment type="subcellular location">
    <subcellularLocation>
        <location evidence="3 4">Nucleus</location>
    </subcellularLocation>
</comment>
<feature type="region of interest" description="Disordered" evidence="5">
    <location>
        <begin position="1"/>
        <end position="76"/>
    </location>
</feature>
<evidence type="ECO:0000256" key="3">
    <source>
        <dbReference type="PROSITE-ProRule" id="PRU00108"/>
    </source>
</evidence>
<dbReference type="PROSITE" id="PS50071">
    <property type="entry name" value="HOMEOBOX_2"/>
    <property type="match status" value="1"/>
</dbReference>
<dbReference type="PANTHER" id="PTHR24324">
    <property type="entry name" value="HOMEOBOX PROTEIN HHEX"/>
    <property type="match status" value="1"/>
</dbReference>
<dbReference type="GO" id="GO:0000978">
    <property type="term" value="F:RNA polymerase II cis-regulatory region sequence-specific DNA binding"/>
    <property type="evidence" value="ECO:0007669"/>
    <property type="project" value="TreeGrafter"/>
</dbReference>
<feature type="DNA-binding region" description="Homeobox" evidence="3">
    <location>
        <begin position="306"/>
        <end position="365"/>
    </location>
</feature>
<reference evidence="8" key="1">
    <citation type="submission" date="2016-02" db="EMBL/GenBank/DDBJ databases">
        <title>Comparative genomics of biotechnologically important yeasts.</title>
        <authorList>
            <consortium name="DOE Joint Genome Institute"/>
            <person name="Riley R."/>
            <person name="Haridas S."/>
            <person name="Wolfe K.H."/>
            <person name="Lopes M.R."/>
            <person name="Hittinger C.T."/>
            <person name="Goker M."/>
            <person name="Salamov A."/>
            <person name="Wisecaver J."/>
            <person name="Long T.M."/>
            <person name="Aerts A.L."/>
            <person name="Barry K."/>
            <person name="Choi C."/>
            <person name="Clum A."/>
            <person name="Coughlan A.Y."/>
            <person name="Deshpande S."/>
            <person name="Douglass A.P."/>
            <person name="Hanson S.J."/>
            <person name="Klenk H.-P."/>
            <person name="Labutti K."/>
            <person name="Lapidus A."/>
            <person name="Lindquist E."/>
            <person name="Lipzen A."/>
            <person name="Meier-Kolthoff J.P."/>
            <person name="Ohm R.A."/>
            <person name="Otillar R.P."/>
            <person name="Pangilinan J."/>
            <person name="Peng Y."/>
            <person name="Rokas A."/>
            <person name="Rosa C.A."/>
            <person name="Scheuner C."/>
            <person name="Sibirny A.A."/>
            <person name="Slot J.C."/>
            <person name="Stielow J.B."/>
            <person name="Sun H."/>
            <person name="Kurtzman C.P."/>
            <person name="Blackwell M."/>
            <person name="Jeffries T.W."/>
            <person name="Grigoriev I.V."/>
        </authorList>
    </citation>
    <scope>NUCLEOTIDE SEQUENCE [LARGE SCALE GENOMIC DNA]</scope>
    <source>
        <strain evidence="8">NRRL Y-17796</strain>
    </source>
</reference>
<name>A0A1E4TDU8_9ASCO</name>
<feature type="compositionally biased region" description="Low complexity" evidence="5">
    <location>
        <begin position="36"/>
        <end position="63"/>
    </location>
</feature>
<feature type="compositionally biased region" description="Polar residues" evidence="5">
    <location>
        <begin position="1"/>
        <end position="17"/>
    </location>
</feature>
<evidence type="ECO:0000313" key="7">
    <source>
        <dbReference type="EMBL" id="ODV89940.1"/>
    </source>
</evidence>
<gene>
    <name evidence="7" type="ORF">CANCADRAFT_98304</name>
</gene>
<evidence type="ECO:0000256" key="5">
    <source>
        <dbReference type="SAM" id="MobiDB-lite"/>
    </source>
</evidence>
<accession>A0A1E4TDU8</accession>
<dbReference type="GO" id="GO:0005634">
    <property type="term" value="C:nucleus"/>
    <property type="evidence" value="ECO:0007669"/>
    <property type="project" value="UniProtKB-SubCell"/>
</dbReference>
<dbReference type="PANTHER" id="PTHR24324:SF9">
    <property type="entry name" value="HOMEOBOX DOMAIN-CONTAINING PROTEIN"/>
    <property type="match status" value="1"/>
</dbReference>
<protein>
    <recommendedName>
        <fullName evidence="6">Homeobox domain-containing protein</fullName>
    </recommendedName>
</protein>
<dbReference type="CDD" id="cd00086">
    <property type="entry name" value="homeodomain"/>
    <property type="match status" value="1"/>
</dbReference>
<dbReference type="Gene3D" id="1.10.10.60">
    <property type="entry name" value="Homeodomain-like"/>
    <property type="match status" value="1"/>
</dbReference>
<dbReference type="AlphaFoldDB" id="A0A1E4TDU8"/>
<dbReference type="OrthoDB" id="6159439at2759"/>
<dbReference type="InterPro" id="IPR001356">
    <property type="entry name" value="HD"/>
</dbReference>
<evidence type="ECO:0000256" key="2">
    <source>
        <dbReference type="ARBA" id="ARBA00023155"/>
    </source>
</evidence>
<sequence>MLSPLGNYSNKQSSVSKQYEEESNDNSAQPRTIKGQQPQLQQPQDPSQTQQFQHPQQPRAQPQSHQENNLYEPKPYSSKMSALSAYPHIPDYTVSTATIQNTAGEADQRNIARLPNSFAAPIHSSSALFAPASLPSPTYTYNKSSFASSQPKRMSLPASSDIPLANPSYSHNTTAAAPTMGAHWEPEYQYPTSSAPSRHYVLTEDAVAARAPSRSQYTYSSGAVAPSMRAVDPYSEASTAYGTALSHSYPNVEAVRRAEYPWPEAIAADSQYHRNHAVNYQRSYPTAGNLANYASGTDYSPNGYRVKGKRHRMTPEQIRRLTEVFEITQFPTSEERLSLATELNMKVRSVQIWFQNRRQGVKAARRLSASNTRSSEQ</sequence>
<evidence type="ECO:0000256" key="4">
    <source>
        <dbReference type="RuleBase" id="RU000682"/>
    </source>
</evidence>
<keyword evidence="3 4" id="KW-0539">Nucleus</keyword>
<dbReference type="GO" id="GO:0030154">
    <property type="term" value="P:cell differentiation"/>
    <property type="evidence" value="ECO:0007669"/>
    <property type="project" value="TreeGrafter"/>
</dbReference>
<keyword evidence="2 3" id="KW-0371">Homeobox</keyword>
<dbReference type="SUPFAM" id="SSF46689">
    <property type="entry name" value="Homeodomain-like"/>
    <property type="match status" value="1"/>
</dbReference>
<dbReference type="EMBL" id="KV453842">
    <property type="protein sequence ID" value="ODV89940.1"/>
    <property type="molecule type" value="Genomic_DNA"/>
</dbReference>
<organism evidence="7 8">
    <name type="scientific">Tortispora caseinolytica NRRL Y-17796</name>
    <dbReference type="NCBI Taxonomy" id="767744"/>
    <lineage>
        <taxon>Eukaryota</taxon>
        <taxon>Fungi</taxon>
        <taxon>Dikarya</taxon>
        <taxon>Ascomycota</taxon>
        <taxon>Saccharomycotina</taxon>
        <taxon>Trigonopsidomycetes</taxon>
        <taxon>Trigonopsidales</taxon>
        <taxon>Trigonopsidaceae</taxon>
        <taxon>Tortispora</taxon>
    </lineage>
</organism>
<dbReference type="InterPro" id="IPR009057">
    <property type="entry name" value="Homeodomain-like_sf"/>
</dbReference>
<dbReference type="SMART" id="SM00389">
    <property type="entry name" value="HOX"/>
    <property type="match status" value="1"/>
</dbReference>
<dbReference type="Pfam" id="PF00046">
    <property type="entry name" value="Homeodomain"/>
    <property type="match status" value="1"/>
</dbReference>
<evidence type="ECO:0000313" key="8">
    <source>
        <dbReference type="Proteomes" id="UP000095023"/>
    </source>
</evidence>
<dbReference type="GO" id="GO:0006357">
    <property type="term" value="P:regulation of transcription by RNA polymerase II"/>
    <property type="evidence" value="ECO:0007669"/>
    <property type="project" value="TreeGrafter"/>
</dbReference>
<evidence type="ECO:0000256" key="1">
    <source>
        <dbReference type="ARBA" id="ARBA00023125"/>
    </source>
</evidence>
<evidence type="ECO:0000259" key="6">
    <source>
        <dbReference type="PROSITE" id="PS50071"/>
    </source>
</evidence>
<dbReference type="Proteomes" id="UP000095023">
    <property type="component" value="Unassembled WGS sequence"/>
</dbReference>
<keyword evidence="1 3" id="KW-0238">DNA-binding</keyword>
<dbReference type="InterPro" id="IPR051000">
    <property type="entry name" value="Homeobox_DNA-bind_prot"/>
</dbReference>